<dbReference type="EMBL" id="LAZR01005275">
    <property type="protein sequence ID" value="KKN01319.1"/>
    <property type="molecule type" value="Genomic_DNA"/>
</dbReference>
<evidence type="ECO:0008006" key="2">
    <source>
        <dbReference type="Google" id="ProtNLM"/>
    </source>
</evidence>
<organism evidence="1">
    <name type="scientific">marine sediment metagenome</name>
    <dbReference type="NCBI Taxonomy" id="412755"/>
    <lineage>
        <taxon>unclassified sequences</taxon>
        <taxon>metagenomes</taxon>
        <taxon>ecological metagenomes</taxon>
    </lineage>
</organism>
<protein>
    <recommendedName>
        <fullName evidence="2">TFIIB-type domain-containing protein</fullName>
    </recommendedName>
</protein>
<dbReference type="AlphaFoldDB" id="A0A0F9M6H2"/>
<sequence>MSRCPECGGKSKYQSDVKQIVCQSCGLSLTRHELDGYWKKVRDENLSNADESQQKKNRRKEWLDWYSKSKSEKESF</sequence>
<evidence type="ECO:0000313" key="1">
    <source>
        <dbReference type="EMBL" id="KKN01319.1"/>
    </source>
</evidence>
<accession>A0A0F9M6H2</accession>
<proteinExistence type="predicted"/>
<gene>
    <name evidence="1" type="ORF">LCGC14_1128880</name>
</gene>
<reference evidence="1" key="1">
    <citation type="journal article" date="2015" name="Nature">
        <title>Complex archaea that bridge the gap between prokaryotes and eukaryotes.</title>
        <authorList>
            <person name="Spang A."/>
            <person name="Saw J.H."/>
            <person name="Jorgensen S.L."/>
            <person name="Zaremba-Niedzwiedzka K."/>
            <person name="Martijn J."/>
            <person name="Lind A.E."/>
            <person name="van Eijk R."/>
            <person name="Schleper C."/>
            <person name="Guy L."/>
            <person name="Ettema T.J."/>
        </authorList>
    </citation>
    <scope>NUCLEOTIDE SEQUENCE</scope>
</reference>
<name>A0A0F9M6H2_9ZZZZ</name>
<comment type="caution">
    <text evidence="1">The sequence shown here is derived from an EMBL/GenBank/DDBJ whole genome shotgun (WGS) entry which is preliminary data.</text>
</comment>